<dbReference type="InterPro" id="IPR010982">
    <property type="entry name" value="Lambda_DNA-bd_dom_sf"/>
</dbReference>
<feature type="domain" description="Bacteriophage CI repressor N-terminal" evidence="1">
    <location>
        <begin position="29"/>
        <end position="79"/>
    </location>
</feature>
<dbReference type="Pfam" id="PF07022">
    <property type="entry name" value="Phage_CI_repr"/>
    <property type="match status" value="1"/>
</dbReference>
<evidence type="ECO:0000313" key="2">
    <source>
        <dbReference type="EMBL" id="ALN57569.1"/>
    </source>
</evidence>
<keyword evidence="4" id="KW-0238">DNA-binding</keyword>
<proteinExistence type="predicted"/>
<dbReference type="Gene3D" id="1.10.260.40">
    <property type="entry name" value="lambda repressor-like DNA-binding domains"/>
    <property type="match status" value="1"/>
</dbReference>
<dbReference type="OrthoDB" id="9772064at2"/>
<dbReference type="Proteomes" id="UP000275910">
    <property type="component" value="Unassembled WGS sequence"/>
</dbReference>
<organism evidence="2 5">
    <name type="scientific">Lysobacter enzymogenes</name>
    <dbReference type="NCBI Taxonomy" id="69"/>
    <lineage>
        <taxon>Bacteria</taxon>
        <taxon>Pseudomonadati</taxon>
        <taxon>Pseudomonadota</taxon>
        <taxon>Gammaproteobacteria</taxon>
        <taxon>Lysobacterales</taxon>
        <taxon>Lysobacteraceae</taxon>
        <taxon>Lysobacter</taxon>
    </lineage>
</organism>
<dbReference type="GO" id="GO:0045892">
    <property type="term" value="P:negative regulation of DNA-templated transcription"/>
    <property type="evidence" value="ECO:0007669"/>
    <property type="project" value="InterPro"/>
</dbReference>
<evidence type="ECO:0000313" key="6">
    <source>
        <dbReference type="Proteomes" id="UP000218824"/>
    </source>
</evidence>
<dbReference type="KEGG" id="lez:GLE_2220"/>
<dbReference type="PATRIC" id="fig|69.6.peg.2185"/>
<reference evidence="3 6" key="2">
    <citation type="journal article" date="2017" name="DNA Res.">
        <title>Complete genome sequence and expression profile of the commercial lytic enzyme producer Lysobacter enzymogenes M497-1.</title>
        <authorList>
            <person name="Takami H."/>
            <person name="Toyoda A."/>
            <person name="Uchiyama I."/>
            <person name="Itoh T."/>
            <person name="Takaki Y."/>
            <person name="Arai W."/>
            <person name="Nishi S."/>
            <person name="Kawai M."/>
            <person name="Shinya K."/>
            <person name="Ikeda H."/>
        </authorList>
    </citation>
    <scope>NUCLEOTIDE SEQUENCE [LARGE SCALE GENOMIC DNA]</scope>
    <source>
        <strain evidence="3 6">M497-1</strain>
    </source>
</reference>
<dbReference type="InterPro" id="IPR010744">
    <property type="entry name" value="Phage_CI_N"/>
</dbReference>
<evidence type="ECO:0000313" key="7">
    <source>
        <dbReference type="Proteomes" id="UP000275910"/>
    </source>
</evidence>
<dbReference type="EMBL" id="CP013140">
    <property type="protein sequence ID" value="ALN57569.1"/>
    <property type="molecule type" value="Genomic_DNA"/>
</dbReference>
<dbReference type="EMBL" id="RCTY01000033">
    <property type="protein sequence ID" value="ROU06471.1"/>
    <property type="molecule type" value="Genomic_DNA"/>
</dbReference>
<protein>
    <submittedName>
        <fullName evidence="4">DNA-binding protein</fullName>
    </submittedName>
</protein>
<dbReference type="EMBL" id="AP014940">
    <property type="protein sequence ID" value="BAV98315.1"/>
    <property type="molecule type" value="Genomic_DNA"/>
</dbReference>
<dbReference type="AlphaFoldDB" id="A0A0S2DG69"/>
<evidence type="ECO:0000313" key="5">
    <source>
        <dbReference type="Proteomes" id="UP000061569"/>
    </source>
</evidence>
<sequence>MTNAPHQEFANRLHQALDFSGFAKGRARTGALSAYYDVSRETARKWLVGLALPELERMLQIAVQQHVSFEWLATGRGTIEGKSLSVRENAAKYSDPDELRLMGLMRKLSRKKRRALIELLDGN</sequence>
<evidence type="ECO:0000313" key="4">
    <source>
        <dbReference type="EMBL" id="ROU06471.1"/>
    </source>
</evidence>
<reference evidence="4 7" key="3">
    <citation type="submission" date="2018-10" db="EMBL/GenBank/DDBJ databases">
        <title>The genome of Lysobacter enzymogenes OH11.</title>
        <authorList>
            <person name="Liu F."/>
            <person name="Zhao Y."/>
            <person name="Qian G."/>
            <person name="Chen Y."/>
            <person name="Xu H."/>
        </authorList>
    </citation>
    <scope>NUCLEOTIDE SEQUENCE [LARGE SCALE GENOMIC DNA]</scope>
    <source>
        <strain evidence="4 7">OH11</strain>
    </source>
</reference>
<evidence type="ECO:0000259" key="1">
    <source>
        <dbReference type="Pfam" id="PF07022"/>
    </source>
</evidence>
<dbReference type="RefSeq" id="WP_031373591.1">
    <property type="nucleotide sequence ID" value="NZ_AP014940.1"/>
</dbReference>
<dbReference type="Proteomes" id="UP000218824">
    <property type="component" value="Chromosome"/>
</dbReference>
<dbReference type="Proteomes" id="UP000061569">
    <property type="component" value="Chromosome"/>
</dbReference>
<gene>
    <name evidence="4" type="ORF">D9T17_13550</name>
    <name evidence="2" type="ORF">GLE_2220</name>
    <name evidence="3" type="ORF">LEN_2828</name>
</gene>
<dbReference type="GeneID" id="97903290"/>
<dbReference type="KEGG" id="lem:LEN_2828"/>
<accession>A0A0S2DG69</accession>
<name>A0A0S2DG69_LYSEN</name>
<dbReference type="GO" id="GO:0003677">
    <property type="term" value="F:DNA binding"/>
    <property type="evidence" value="ECO:0007669"/>
    <property type="project" value="UniProtKB-KW"/>
</dbReference>
<dbReference type="STRING" id="69.GLE_2220"/>
<reference evidence="2 5" key="1">
    <citation type="submission" date="2015-11" db="EMBL/GenBank/DDBJ databases">
        <title>Genome sequences of Lysobacter enzymogenes strain C3 and Lysobacter antibioticus ATCC 29479.</title>
        <authorList>
            <person name="Kobayashi D.Y."/>
        </authorList>
    </citation>
    <scope>NUCLEOTIDE SEQUENCE [LARGE SCALE GENOMIC DNA]</scope>
    <source>
        <strain evidence="2 5">C3</strain>
    </source>
</reference>
<evidence type="ECO:0000313" key="3">
    <source>
        <dbReference type="EMBL" id="BAV98315.1"/>
    </source>
</evidence>